<dbReference type="FunFam" id="3.40.50.2300:FF:000138">
    <property type="entry name" value="Two-component system sensor histidine kinase/response regulator"/>
    <property type="match status" value="1"/>
</dbReference>
<dbReference type="PROSITE" id="PS50109">
    <property type="entry name" value="HIS_KIN"/>
    <property type="match status" value="1"/>
</dbReference>
<keyword evidence="15" id="KW-0732">Signal</keyword>
<keyword evidence="14" id="KW-0175">Coiled coil</keyword>
<feature type="repeat" description="TPR" evidence="13">
    <location>
        <begin position="120"/>
        <end position="153"/>
    </location>
</feature>
<sequence length="911" mass="103354">MRSAITALLLTFSTLLSAQNKMLDSLYVLLKNHPQQDTARVDIMIQLCHAEHTSNPEKNKELAEEALHISEKLKYTYGIGRAYKYISAYYWIKGDYEQAAAFAFKMLKVYEDSHNHNGMADSYSMLGLVHTEWRTFAKAEEYYLKALAINQKTGRTRNIAYNYNDLGSLCYSFNKYDEAIKYYRAALAIRKQLNDAYAMTQSYITMASLWVATGSYDSALTYFNKALPQVNASGDQYRKYIVLMGLGEIYKFTKQYPRSDSTFKEALVIAGKLGNKKLNREIYHELVLLETARANYKKALDYALLENTFQDSLFTEEKTKQLADMEARYETDKKEQAIQLLERDNRIQSLSRNILAGSLGVIVLAGAFYYSVQRQQRKKNRELLKAQEAVNQKLREVDAMRSQFFASISHEFRTPLTLIKGPVEAWLQHPQEVLTEGHAEMILRNSNRLLRLVNQLLDLSRLDSGNLQLDLKDGDLAGLMRVIGSSFGSYAQQHDITYNTQIPETPLFVAFDHDKLETIVYNLLSNAFKFTPNQGKVALKAGFEDSVLTIEVSDNGRGIGSRHLPRIFDRFYQAEDQAGSYEGTGIGLSLVKELVSLMQGTIAVQSEEGKGTTFTVRLPLKVLSAPPEKISLPESLVQRSLAGKEALGNDSVNGETDRETILVVEDNTDMRNFIAERLKNTYAVRVATNGREALDIAFNEIPDLIITDIMMPQMDGMAFCEAIKNDERTSHIPVIMLTAKEGRENKLEGLETGADDYITKPFDARELQVRTRNLIAQRHQLRKKFSQQITLEPKSITITSIDRRFLEKVEKAIEDNLAQAEFGVPQLQDLLAMSKTQLHRKMKALTDQPPGEFLRNYRLKRASQLLEQQGGNVTEVAFAVGFGSLSYFTRSFKELYGQSPSDYMKSRQISG</sequence>
<dbReference type="Gene3D" id="3.30.565.10">
    <property type="entry name" value="Histidine kinase-like ATPase, C-terminal domain"/>
    <property type="match status" value="1"/>
</dbReference>
<dbReference type="GO" id="GO:0003700">
    <property type="term" value="F:DNA-binding transcription factor activity"/>
    <property type="evidence" value="ECO:0007669"/>
    <property type="project" value="InterPro"/>
</dbReference>
<keyword evidence="13" id="KW-0802">TPR repeat</keyword>
<dbReference type="InterPro" id="IPR018062">
    <property type="entry name" value="HTH_AraC-typ_CS"/>
</dbReference>
<feature type="domain" description="Histidine kinase" evidence="17">
    <location>
        <begin position="407"/>
        <end position="622"/>
    </location>
</feature>
<name>A0AAP2DRT0_9BACT</name>
<dbReference type="EC" id="2.7.13.3" evidence="2"/>
<comment type="caution">
    <text evidence="19">The sequence shown here is derived from an EMBL/GenBank/DDBJ whole genome shotgun (WGS) entry which is preliminary data.</text>
</comment>
<dbReference type="FunFam" id="3.30.565.10:FF:000037">
    <property type="entry name" value="Hybrid sensor histidine kinase/response regulator"/>
    <property type="match status" value="1"/>
</dbReference>
<dbReference type="SMART" id="SM00028">
    <property type="entry name" value="TPR"/>
    <property type="match status" value="5"/>
</dbReference>
<evidence type="ECO:0000313" key="20">
    <source>
        <dbReference type="Proteomes" id="UP001319200"/>
    </source>
</evidence>
<dbReference type="SMART" id="SM00342">
    <property type="entry name" value="HTH_ARAC"/>
    <property type="match status" value="1"/>
</dbReference>
<dbReference type="InterPro" id="IPR036890">
    <property type="entry name" value="HATPase_C_sf"/>
</dbReference>
<dbReference type="PROSITE" id="PS00041">
    <property type="entry name" value="HTH_ARAC_FAMILY_1"/>
    <property type="match status" value="1"/>
</dbReference>
<evidence type="ECO:0000259" key="18">
    <source>
        <dbReference type="PROSITE" id="PS50110"/>
    </source>
</evidence>
<dbReference type="CDD" id="cd00075">
    <property type="entry name" value="HATPase"/>
    <property type="match status" value="1"/>
</dbReference>
<dbReference type="InterPro" id="IPR004358">
    <property type="entry name" value="Sig_transdc_His_kin-like_C"/>
</dbReference>
<evidence type="ECO:0000256" key="1">
    <source>
        <dbReference type="ARBA" id="ARBA00000085"/>
    </source>
</evidence>
<dbReference type="PROSITE" id="PS50005">
    <property type="entry name" value="TPR"/>
    <property type="match status" value="3"/>
</dbReference>
<feature type="repeat" description="TPR" evidence="13">
    <location>
        <begin position="160"/>
        <end position="193"/>
    </location>
</feature>
<dbReference type="InterPro" id="IPR011006">
    <property type="entry name" value="CheY-like_superfamily"/>
</dbReference>
<evidence type="ECO:0000259" key="17">
    <source>
        <dbReference type="PROSITE" id="PS50109"/>
    </source>
</evidence>
<dbReference type="Pfam" id="PF00512">
    <property type="entry name" value="HisKA"/>
    <property type="match status" value="1"/>
</dbReference>
<dbReference type="Pfam" id="PF00072">
    <property type="entry name" value="Response_reg"/>
    <property type="match status" value="1"/>
</dbReference>
<dbReference type="GO" id="GO:0043565">
    <property type="term" value="F:sequence-specific DNA binding"/>
    <property type="evidence" value="ECO:0007669"/>
    <property type="project" value="InterPro"/>
</dbReference>
<dbReference type="InterPro" id="IPR001789">
    <property type="entry name" value="Sig_transdc_resp-reg_receiver"/>
</dbReference>
<evidence type="ECO:0000256" key="13">
    <source>
        <dbReference type="PROSITE-ProRule" id="PRU00339"/>
    </source>
</evidence>
<dbReference type="GO" id="GO:0005524">
    <property type="term" value="F:ATP binding"/>
    <property type="evidence" value="ECO:0007669"/>
    <property type="project" value="UniProtKB-KW"/>
</dbReference>
<feature type="chain" id="PRO_5043031194" description="histidine kinase" evidence="15">
    <location>
        <begin position="19"/>
        <end position="911"/>
    </location>
</feature>
<dbReference type="Gene3D" id="3.40.50.2300">
    <property type="match status" value="1"/>
</dbReference>
<accession>A0AAP2DRT0</accession>
<evidence type="ECO:0000256" key="8">
    <source>
        <dbReference type="ARBA" id="ARBA00023012"/>
    </source>
</evidence>
<keyword evidence="10" id="KW-0238">DNA-binding</keyword>
<organism evidence="19 20">
    <name type="scientific">Chryseosolibacter histidini</name>
    <dbReference type="NCBI Taxonomy" id="2782349"/>
    <lineage>
        <taxon>Bacteria</taxon>
        <taxon>Pseudomonadati</taxon>
        <taxon>Bacteroidota</taxon>
        <taxon>Cytophagia</taxon>
        <taxon>Cytophagales</taxon>
        <taxon>Chryseotaleaceae</taxon>
        <taxon>Chryseosolibacter</taxon>
    </lineage>
</organism>
<dbReference type="GO" id="GO:0000155">
    <property type="term" value="F:phosphorelay sensor kinase activity"/>
    <property type="evidence" value="ECO:0007669"/>
    <property type="project" value="InterPro"/>
</dbReference>
<dbReference type="SUPFAM" id="SSF48452">
    <property type="entry name" value="TPR-like"/>
    <property type="match status" value="1"/>
</dbReference>
<dbReference type="SMART" id="SM00387">
    <property type="entry name" value="HATPase_c"/>
    <property type="match status" value="1"/>
</dbReference>
<evidence type="ECO:0000256" key="6">
    <source>
        <dbReference type="ARBA" id="ARBA00022777"/>
    </source>
</evidence>
<dbReference type="InterPro" id="IPR009057">
    <property type="entry name" value="Homeodomain-like_sf"/>
</dbReference>
<dbReference type="InterPro" id="IPR018060">
    <property type="entry name" value="HTH_AraC"/>
</dbReference>
<keyword evidence="11" id="KW-0804">Transcription</keyword>
<dbReference type="PROSITE" id="PS50110">
    <property type="entry name" value="RESPONSE_REGULATORY"/>
    <property type="match status" value="1"/>
</dbReference>
<dbReference type="InterPro" id="IPR003661">
    <property type="entry name" value="HisK_dim/P_dom"/>
</dbReference>
<evidence type="ECO:0000256" key="12">
    <source>
        <dbReference type="PROSITE-ProRule" id="PRU00169"/>
    </source>
</evidence>
<dbReference type="Pfam" id="PF12833">
    <property type="entry name" value="HTH_18"/>
    <property type="match status" value="1"/>
</dbReference>
<dbReference type="Gene3D" id="1.10.10.60">
    <property type="entry name" value="Homeodomain-like"/>
    <property type="match status" value="1"/>
</dbReference>
<feature type="domain" description="HTH araC/xylS-type" evidence="16">
    <location>
        <begin position="807"/>
        <end position="906"/>
    </location>
</feature>
<dbReference type="SUPFAM" id="SSF47384">
    <property type="entry name" value="Homodimeric domain of signal transducing histidine kinase"/>
    <property type="match status" value="1"/>
</dbReference>
<keyword evidence="9" id="KW-0805">Transcription regulation</keyword>
<gene>
    <name evidence="19" type="ORF">KK083_31045</name>
</gene>
<feature type="coiled-coil region" evidence="14">
    <location>
        <begin position="372"/>
        <end position="403"/>
    </location>
</feature>
<keyword evidence="20" id="KW-1185">Reference proteome</keyword>
<dbReference type="SUPFAM" id="SSF55874">
    <property type="entry name" value="ATPase domain of HSP90 chaperone/DNA topoisomerase II/histidine kinase"/>
    <property type="match status" value="1"/>
</dbReference>
<dbReference type="PANTHER" id="PTHR43547:SF2">
    <property type="entry name" value="HYBRID SIGNAL TRANSDUCTION HISTIDINE KINASE C"/>
    <property type="match status" value="1"/>
</dbReference>
<dbReference type="CDD" id="cd00082">
    <property type="entry name" value="HisKA"/>
    <property type="match status" value="1"/>
</dbReference>
<keyword evidence="3 12" id="KW-0597">Phosphoprotein</keyword>
<dbReference type="EMBL" id="JAHESF010000068">
    <property type="protein sequence ID" value="MBT1701371.1"/>
    <property type="molecule type" value="Genomic_DNA"/>
</dbReference>
<evidence type="ECO:0000256" key="9">
    <source>
        <dbReference type="ARBA" id="ARBA00023015"/>
    </source>
</evidence>
<keyword evidence="6" id="KW-0418">Kinase</keyword>
<dbReference type="PANTHER" id="PTHR43547">
    <property type="entry name" value="TWO-COMPONENT HISTIDINE KINASE"/>
    <property type="match status" value="1"/>
</dbReference>
<dbReference type="Proteomes" id="UP001319200">
    <property type="component" value="Unassembled WGS sequence"/>
</dbReference>
<reference evidence="19 20" key="1">
    <citation type="submission" date="2021-05" db="EMBL/GenBank/DDBJ databases">
        <title>A Polyphasic approach of four new species of the genus Ohtaekwangia: Ohtaekwangia histidinii sp. nov., Ohtaekwangia cretensis sp. nov., Ohtaekwangia indiensis sp. nov., Ohtaekwangia reichenbachii sp. nov. from diverse environment.</title>
        <authorList>
            <person name="Octaviana S."/>
        </authorList>
    </citation>
    <scope>NUCLEOTIDE SEQUENCE [LARGE SCALE GENOMIC DNA]</scope>
    <source>
        <strain evidence="19 20">PWU4</strain>
    </source>
</reference>
<dbReference type="PRINTS" id="PR00344">
    <property type="entry name" value="BCTRLSENSOR"/>
</dbReference>
<dbReference type="InterPro" id="IPR019734">
    <property type="entry name" value="TPR_rpt"/>
</dbReference>
<evidence type="ECO:0000256" key="11">
    <source>
        <dbReference type="ARBA" id="ARBA00023163"/>
    </source>
</evidence>
<evidence type="ECO:0000256" key="7">
    <source>
        <dbReference type="ARBA" id="ARBA00022840"/>
    </source>
</evidence>
<dbReference type="InterPro" id="IPR003594">
    <property type="entry name" value="HATPase_dom"/>
</dbReference>
<dbReference type="Gene3D" id="1.10.287.130">
    <property type="match status" value="1"/>
</dbReference>
<feature type="modified residue" description="4-aspartylphosphate" evidence="12">
    <location>
        <position position="708"/>
    </location>
</feature>
<dbReference type="SUPFAM" id="SSF52172">
    <property type="entry name" value="CheY-like"/>
    <property type="match status" value="1"/>
</dbReference>
<evidence type="ECO:0000256" key="10">
    <source>
        <dbReference type="ARBA" id="ARBA00023125"/>
    </source>
</evidence>
<keyword evidence="4" id="KW-0808">Transferase</keyword>
<evidence type="ECO:0000256" key="2">
    <source>
        <dbReference type="ARBA" id="ARBA00012438"/>
    </source>
</evidence>
<dbReference type="RefSeq" id="WP_254170054.1">
    <property type="nucleotide sequence ID" value="NZ_JAHESF010000068.1"/>
</dbReference>
<dbReference type="SMART" id="SM00448">
    <property type="entry name" value="REC"/>
    <property type="match status" value="1"/>
</dbReference>
<comment type="catalytic activity">
    <reaction evidence="1">
        <text>ATP + protein L-histidine = ADP + protein N-phospho-L-histidine.</text>
        <dbReference type="EC" id="2.7.13.3"/>
    </reaction>
</comment>
<feature type="signal peptide" evidence="15">
    <location>
        <begin position="1"/>
        <end position="18"/>
    </location>
</feature>
<keyword evidence="7" id="KW-0067">ATP-binding</keyword>
<dbReference type="SUPFAM" id="SSF46689">
    <property type="entry name" value="Homeodomain-like"/>
    <property type="match status" value="1"/>
</dbReference>
<dbReference type="InterPro" id="IPR005467">
    <property type="entry name" value="His_kinase_dom"/>
</dbReference>
<feature type="repeat" description="TPR" evidence="13">
    <location>
        <begin position="200"/>
        <end position="233"/>
    </location>
</feature>
<feature type="domain" description="Response regulatory" evidence="18">
    <location>
        <begin position="660"/>
        <end position="775"/>
    </location>
</feature>
<dbReference type="SMART" id="SM00388">
    <property type="entry name" value="HisKA"/>
    <property type="match status" value="1"/>
</dbReference>
<dbReference type="InterPro" id="IPR036097">
    <property type="entry name" value="HisK_dim/P_sf"/>
</dbReference>
<dbReference type="Pfam" id="PF02518">
    <property type="entry name" value="HATPase_c"/>
    <property type="match status" value="1"/>
</dbReference>
<evidence type="ECO:0000259" key="16">
    <source>
        <dbReference type="PROSITE" id="PS01124"/>
    </source>
</evidence>
<evidence type="ECO:0000256" key="15">
    <source>
        <dbReference type="SAM" id="SignalP"/>
    </source>
</evidence>
<evidence type="ECO:0000256" key="4">
    <source>
        <dbReference type="ARBA" id="ARBA00022679"/>
    </source>
</evidence>
<keyword evidence="5" id="KW-0547">Nucleotide-binding</keyword>
<dbReference type="Pfam" id="PF13424">
    <property type="entry name" value="TPR_12"/>
    <property type="match status" value="1"/>
</dbReference>
<evidence type="ECO:0000256" key="3">
    <source>
        <dbReference type="ARBA" id="ARBA00022553"/>
    </source>
</evidence>
<keyword evidence="8" id="KW-0902">Two-component regulatory system</keyword>
<protein>
    <recommendedName>
        <fullName evidence="2">histidine kinase</fullName>
        <ecNumber evidence="2">2.7.13.3</ecNumber>
    </recommendedName>
</protein>
<evidence type="ECO:0000256" key="14">
    <source>
        <dbReference type="SAM" id="Coils"/>
    </source>
</evidence>
<dbReference type="AlphaFoldDB" id="A0AAP2DRT0"/>
<dbReference type="FunFam" id="1.10.287.130:FF:000001">
    <property type="entry name" value="Two-component sensor histidine kinase"/>
    <property type="match status" value="1"/>
</dbReference>
<dbReference type="PROSITE" id="PS01124">
    <property type="entry name" value="HTH_ARAC_FAMILY_2"/>
    <property type="match status" value="1"/>
</dbReference>
<evidence type="ECO:0000313" key="19">
    <source>
        <dbReference type="EMBL" id="MBT1701371.1"/>
    </source>
</evidence>
<dbReference type="InterPro" id="IPR011990">
    <property type="entry name" value="TPR-like_helical_dom_sf"/>
</dbReference>
<dbReference type="Gene3D" id="1.25.40.10">
    <property type="entry name" value="Tetratricopeptide repeat domain"/>
    <property type="match status" value="2"/>
</dbReference>
<proteinExistence type="predicted"/>
<evidence type="ECO:0000256" key="5">
    <source>
        <dbReference type="ARBA" id="ARBA00022741"/>
    </source>
</evidence>